<reference evidence="4" key="1">
    <citation type="submission" date="2017-05" db="EMBL/GenBank/DDBJ databases">
        <authorList>
            <person name="Rodrigo-Torres L."/>
            <person name="Arahal R. D."/>
            <person name="Lucena T."/>
        </authorList>
    </citation>
    <scope>NUCLEOTIDE SEQUENCE [LARGE SCALE GENOMIC DNA]</scope>
    <source>
        <strain evidence="4">CECT 8649</strain>
    </source>
</reference>
<keyword evidence="1" id="KW-0812">Transmembrane</keyword>
<evidence type="ECO:0000256" key="1">
    <source>
        <dbReference type="SAM" id="Phobius"/>
    </source>
</evidence>
<keyword evidence="4" id="KW-1185">Reference proteome</keyword>
<organism evidence="3 4">
    <name type="scientific">Pelagimonas phthalicica</name>
    <dbReference type="NCBI Taxonomy" id="1037362"/>
    <lineage>
        <taxon>Bacteria</taxon>
        <taxon>Pseudomonadati</taxon>
        <taxon>Pseudomonadota</taxon>
        <taxon>Alphaproteobacteria</taxon>
        <taxon>Rhodobacterales</taxon>
        <taxon>Roseobacteraceae</taxon>
        <taxon>Pelagimonas</taxon>
    </lineage>
</organism>
<keyword evidence="2" id="KW-0732">Signal</keyword>
<protein>
    <recommendedName>
        <fullName evidence="5">HupE / UreJ protein</fullName>
    </recommendedName>
</protein>
<dbReference type="EMBL" id="FXXP01000001">
    <property type="protein sequence ID" value="SMX27926.1"/>
    <property type="molecule type" value="Genomic_DNA"/>
</dbReference>
<keyword evidence="1" id="KW-0472">Membrane</keyword>
<evidence type="ECO:0008006" key="5">
    <source>
        <dbReference type="Google" id="ProtNLM"/>
    </source>
</evidence>
<accession>A0A238JDK2</accession>
<dbReference type="Proteomes" id="UP000225972">
    <property type="component" value="Unassembled WGS sequence"/>
</dbReference>
<keyword evidence="1" id="KW-1133">Transmembrane helix</keyword>
<dbReference type="AlphaFoldDB" id="A0A238JDK2"/>
<name>A0A238JDK2_9RHOB</name>
<evidence type="ECO:0000313" key="3">
    <source>
        <dbReference type="EMBL" id="SMX27926.1"/>
    </source>
</evidence>
<feature type="chain" id="PRO_5012873073" description="HupE / UreJ protein" evidence="2">
    <location>
        <begin position="18"/>
        <end position="67"/>
    </location>
</feature>
<feature type="transmembrane region" description="Helical" evidence="1">
    <location>
        <begin position="40"/>
        <end position="57"/>
    </location>
</feature>
<dbReference type="RefSeq" id="WP_099244451.1">
    <property type="nucleotide sequence ID" value="NZ_FXXP01000001.1"/>
</dbReference>
<gene>
    <name evidence="3" type="ORF">TRP8649_02038</name>
</gene>
<evidence type="ECO:0000313" key="4">
    <source>
        <dbReference type="Proteomes" id="UP000225972"/>
    </source>
</evidence>
<sequence>MKHAIIALLLSANAAAAHQGHEAAIVEGDSHWLTQGDHLVIVALAAIASAMAARRLVSAWRGARQKA</sequence>
<proteinExistence type="predicted"/>
<evidence type="ECO:0000256" key="2">
    <source>
        <dbReference type="SAM" id="SignalP"/>
    </source>
</evidence>
<feature type="signal peptide" evidence="2">
    <location>
        <begin position="1"/>
        <end position="17"/>
    </location>
</feature>